<dbReference type="AlphaFoldDB" id="L0HCI3"/>
<dbReference type="InterPro" id="IPR002934">
    <property type="entry name" value="Polymerase_NTP_transf_dom"/>
</dbReference>
<organism evidence="2 3">
    <name type="scientific">Methanoregula formicica (strain DSM 22288 / NBRC 105244 / SMSP)</name>
    <dbReference type="NCBI Taxonomy" id="593750"/>
    <lineage>
        <taxon>Archaea</taxon>
        <taxon>Methanobacteriati</taxon>
        <taxon>Methanobacteriota</taxon>
        <taxon>Stenosarchaea group</taxon>
        <taxon>Methanomicrobia</taxon>
        <taxon>Methanomicrobiales</taxon>
        <taxon>Methanoregulaceae</taxon>
        <taxon>Methanoregula</taxon>
    </lineage>
</organism>
<dbReference type="STRING" id="593750.Metfor_1416"/>
<keyword evidence="2" id="KW-0808">Transferase</keyword>
<reference evidence="3" key="1">
    <citation type="submission" date="2011-12" db="EMBL/GenBank/DDBJ databases">
        <title>Complete sequence of Methanoregula formicicum SMSP.</title>
        <authorList>
            <person name="Lucas S."/>
            <person name="Han J."/>
            <person name="Lapidus A."/>
            <person name="Cheng J.-F."/>
            <person name="Goodwin L."/>
            <person name="Pitluck S."/>
            <person name="Peters L."/>
            <person name="Ovchinnikova G."/>
            <person name="Teshima H."/>
            <person name="Detter J.C."/>
            <person name="Han C."/>
            <person name="Tapia R."/>
            <person name="Land M."/>
            <person name="Hauser L."/>
            <person name="Kyrpides N."/>
            <person name="Ivanova N."/>
            <person name="Pagani I."/>
            <person name="Imachi H."/>
            <person name="Tamaki H."/>
            <person name="Sekiguchi Y."/>
            <person name="Kamagata Y."/>
            <person name="Cadillo-Quiroz H."/>
            <person name="Zinder S."/>
            <person name="Liu W.-T."/>
            <person name="Woyke T."/>
        </authorList>
    </citation>
    <scope>NUCLEOTIDE SEQUENCE [LARGE SCALE GENOMIC DNA]</scope>
    <source>
        <strain evidence="3">DSM 22288 / NBRC 105244 / SMSP</strain>
    </source>
</reference>
<dbReference type="GO" id="GO:0016779">
    <property type="term" value="F:nucleotidyltransferase activity"/>
    <property type="evidence" value="ECO:0007669"/>
    <property type="project" value="InterPro"/>
</dbReference>
<feature type="domain" description="Polymerase nucleotidyl transferase" evidence="1">
    <location>
        <begin position="14"/>
        <end position="76"/>
    </location>
</feature>
<evidence type="ECO:0000259" key="1">
    <source>
        <dbReference type="Pfam" id="PF01909"/>
    </source>
</evidence>
<accession>L0HCI3</accession>
<dbReference type="PANTHER" id="PTHR37030:SF1">
    <property type="entry name" value="NUCLEOTIDYLTRANSFERASE"/>
    <property type="match status" value="1"/>
</dbReference>
<gene>
    <name evidence="2" type="ordered locus">Metfor_1416</name>
</gene>
<dbReference type="SUPFAM" id="SSF81301">
    <property type="entry name" value="Nucleotidyltransferase"/>
    <property type="match status" value="1"/>
</dbReference>
<keyword evidence="3" id="KW-1185">Reference proteome</keyword>
<dbReference type="EMBL" id="CP003167">
    <property type="protein sequence ID" value="AGB02452.1"/>
    <property type="molecule type" value="Genomic_DNA"/>
</dbReference>
<dbReference type="PANTHER" id="PTHR37030">
    <property type="entry name" value="NUCLEOTIDYLTRANSFERASE"/>
    <property type="match status" value="1"/>
</dbReference>
<dbReference type="Proteomes" id="UP000010824">
    <property type="component" value="Chromosome"/>
</dbReference>
<dbReference type="Gene3D" id="3.30.460.10">
    <property type="entry name" value="Beta Polymerase, domain 2"/>
    <property type="match status" value="1"/>
</dbReference>
<name>L0HCI3_METFS</name>
<dbReference type="HOGENOM" id="CLU_130257_9_3_2"/>
<dbReference type="OrthoDB" id="9287at2157"/>
<proteinExistence type="predicted"/>
<evidence type="ECO:0000313" key="2">
    <source>
        <dbReference type="EMBL" id="AGB02452.1"/>
    </source>
</evidence>
<dbReference type="CDD" id="cd05403">
    <property type="entry name" value="NT_KNTase_like"/>
    <property type="match status" value="1"/>
</dbReference>
<evidence type="ECO:0000313" key="3">
    <source>
        <dbReference type="Proteomes" id="UP000010824"/>
    </source>
</evidence>
<dbReference type="KEGG" id="mfo:Metfor_1416"/>
<reference evidence="2 3" key="2">
    <citation type="journal article" date="2014" name="Genome Announc.">
        <title>Complete Genome Sequence of Methanoregula formicica SMSPT, a Mesophilic Hydrogenotrophic Methanogen Isolated from a Methanogenic Upflow Anaerobic Sludge Blanket Reactor.</title>
        <authorList>
            <person name="Yamamoto K."/>
            <person name="Tamaki H."/>
            <person name="Cadillo-Quiroz H."/>
            <person name="Imachi H."/>
            <person name="Kyrpides N."/>
            <person name="Woyke T."/>
            <person name="Goodwin L."/>
            <person name="Zinder S.H."/>
            <person name="Kamagata Y."/>
            <person name="Liu W.T."/>
        </authorList>
    </citation>
    <scope>NUCLEOTIDE SEQUENCE [LARGE SCALE GENOMIC DNA]</scope>
    <source>
        <strain evidence="3">DSM 22288 / NBRC 105244 / SMSP</strain>
    </source>
</reference>
<sequence length="114" mass="12533">MQEGRTIRNDVLNEILTRIVDVAKPEKIILFGSAAREDMGPDSDIDLLVIKNGAFDEGSLTEEIYMRLIGIGKAVDVVVISAADVERFHNSPFFVVQPALLQGREVYRAGTISS</sequence>
<dbReference type="InParanoid" id="L0HCI3"/>
<dbReference type="Pfam" id="PF01909">
    <property type="entry name" value="NTP_transf_2"/>
    <property type="match status" value="1"/>
</dbReference>
<dbReference type="InterPro" id="IPR043519">
    <property type="entry name" value="NT_sf"/>
</dbReference>
<protein>
    <submittedName>
        <fullName evidence="2">Putative nucleotidyltransferase</fullName>
    </submittedName>
</protein>
<dbReference type="eggNOG" id="arCOG01195">
    <property type="taxonomic scope" value="Archaea"/>
</dbReference>